<dbReference type="SMART" id="SM00448">
    <property type="entry name" value="REC"/>
    <property type="match status" value="1"/>
</dbReference>
<feature type="modified residue" description="4-aspartylphosphate" evidence="5">
    <location>
        <position position="54"/>
    </location>
</feature>
<dbReference type="SMART" id="SM00421">
    <property type="entry name" value="HTH_LUXR"/>
    <property type="match status" value="1"/>
</dbReference>
<keyword evidence="2" id="KW-0805">Transcription regulation</keyword>
<dbReference type="InterPro" id="IPR011006">
    <property type="entry name" value="CheY-like_superfamily"/>
</dbReference>
<gene>
    <name evidence="8" type="ORF">BO225_03030</name>
</gene>
<evidence type="ECO:0000256" key="5">
    <source>
        <dbReference type="PROSITE-ProRule" id="PRU00169"/>
    </source>
</evidence>
<dbReference type="OrthoDB" id="9759232at2"/>
<evidence type="ECO:0000256" key="2">
    <source>
        <dbReference type="ARBA" id="ARBA00023015"/>
    </source>
</evidence>
<dbReference type="PRINTS" id="PR00038">
    <property type="entry name" value="HTHLUXR"/>
</dbReference>
<dbReference type="CDD" id="cd17535">
    <property type="entry name" value="REC_NarL-like"/>
    <property type="match status" value="1"/>
</dbReference>
<keyword evidence="9" id="KW-1185">Reference proteome</keyword>
<dbReference type="GO" id="GO:0000160">
    <property type="term" value="P:phosphorelay signal transduction system"/>
    <property type="evidence" value="ECO:0007669"/>
    <property type="project" value="InterPro"/>
</dbReference>
<protein>
    <submittedName>
        <fullName evidence="8">DNA-binding response regulator</fullName>
    </submittedName>
</protein>
<dbReference type="Pfam" id="PF00196">
    <property type="entry name" value="GerE"/>
    <property type="match status" value="1"/>
</dbReference>
<dbReference type="GeneID" id="78274922"/>
<comment type="caution">
    <text evidence="8">The sequence shown here is derived from an EMBL/GenBank/DDBJ whole genome shotgun (WGS) entry which is preliminary data.</text>
</comment>
<evidence type="ECO:0000313" key="8">
    <source>
        <dbReference type="EMBL" id="OLU47384.1"/>
    </source>
</evidence>
<evidence type="ECO:0000256" key="4">
    <source>
        <dbReference type="ARBA" id="ARBA00023163"/>
    </source>
</evidence>
<dbReference type="RefSeq" id="WP_076340815.1">
    <property type="nucleotide sequence ID" value="NZ_CAJTMI010000035.1"/>
</dbReference>
<dbReference type="PROSITE" id="PS50110">
    <property type="entry name" value="RESPONSE_REGULATORY"/>
    <property type="match status" value="1"/>
</dbReference>
<evidence type="ECO:0000259" key="6">
    <source>
        <dbReference type="PROSITE" id="PS50043"/>
    </source>
</evidence>
<evidence type="ECO:0000256" key="3">
    <source>
        <dbReference type="ARBA" id="ARBA00023125"/>
    </source>
</evidence>
<dbReference type="GO" id="GO:0006355">
    <property type="term" value="P:regulation of DNA-templated transcription"/>
    <property type="evidence" value="ECO:0007669"/>
    <property type="project" value="InterPro"/>
</dbReference>
<dbReference type="InterPro" id="IPR058245">
    <property type="entry name" value="NreC/VraR/RcsB-like_REC"/>
</dbReference>
<dbReference type="Gene3D" id="3.40.50.2300">
    <property type="match status" value="1"/>
</dbReference>
<dbReference type="PANTHER" id="PTHR43214">
    <property type="entry name" value="TWO-COMPONENT RESPONSE REGULATOR"/>
    <property type="match status" value="1"/>
</dbReference>
<proteinExistence type="predicted"/>
<dbReference type="PROSITE" id="PS00622">
    <property type="entry name" value="HTH_LUXR_1"/>
    <property type="match status" value="1"/>
</dbReference>
<dbReference type="InterPro" id="IPR016032">
    <property type="entry name" value="Sig_transdc_resp-reg_C-effctor"/>
</dbReference>
<dbReference type="InterPro" id="IPR000792">
    <property type="entry name" value="Tscrpt_reg_LuxR_C"/>
</dbReference>
<organism evidence="8 9">
    <name type="scientific">Dubosiella newyorkensis</name>
    <dbReference type="NCBI Taxonomy" id="1862672"/>
    <lineage>
        <taxon>Bacteria</taxon>
        <taxon>Bacillati</taxon>
        <taxon>Bacillota</taxon>
        <taxon>Erysipelotrichia</taxon>
        <taxon>Erysipelotrichales</taxon>
        <taxon>Erysipelotrichaceae</taxon>
        <taxon>Dubosiella</taxon>
    </lineage>
</organism>
<dbReference type="SUPFAM" id="SSF46894">
    <property type="entry name" value="C-terminal effector domain of the bipartite response regulators"/>
    <property type="match status" value="1"/>
</dbReference>
<evidence type="ECO:0000259" key="7">
    <source>
        <dbReference type="PROSITE" id="PS50110"/>
    </source>
</evidence>
<dbReference type="CDD" id="cd06170">
    <property type="entry name" value="LuxR_C_like"/>
    <property type="match status" value="1"/>
</dbReference>
<evidence type="ECO:0000313" key="9">
    <source>
        <dbReference type="Proteomes" id="UP000186705"/>
    </source>
</evidence>
<evidence type="ECO:0000256" key="1">
    <source>
        <dbReference type="ARBA" id="ARBA00022553"/>
    </source>
</evidence>
<dbReference type="InterPro" id="IPR039420">
    <property type="entry name" value="WalR-like"/>
</dbReference>
<accession>A0A1U7NP93</accession>
<feature type="domain" description="Response regulatory" evidence="7">
    <location>
        <begin position="3"/>
        <end position="119"/>
    </location>
</feature>
<sequence>MIKVLIADDQEMIRSSLEIILSCEDDLDVKGVAKNGVEVLEFLEREPIDIILMDIRMPVMDGVLCTKKVKKRWPQTKVIILTTFDDDDFVFSALQYGASGYLLKAGDLDTLHHAIQTVYSGGAMINPGIARKVVDLFSQRQNTPIIQVEEESVNSLSELEWDVVYEIGHGFSNKEIAKNLYLSEGTVRNYLSRILSKLHLRDRTQVAIWAVENGYIGRRS</sequence>
<name>A0A1U7NP93_9FIRM</name>
<keyword evidence="1 5" id="KW-0597">Phosphoprotein</keyword>
<feature type="domain" description="HTH luxR-type" evidence="6">
    <location>
        <begin position="149"/>
        <end position="214"/>
    </location>
</feature>
<dbReference type="EMBL" id="MPKA01000050">
    <property type="protein sequence ID" value="OLU47384.1"/>
    <property type="molecule type" value="Genomic_DNA"/>
</dbReference>
<dbReference type="PANTHER" id="PTHR43214:SF40">
    <property type="entry name" value="TRANSCRIPTIONAL REGULATORY PROTEIN LNRK"/>
    <property type="match status" value="1"/>
</dbReference>
<keyword evidence="3 8" id="KW-0238">DNA-binding</keyword>
<dbReference type="AlphaFoldDB" id="A0A1U7NP93"/>
<dbReference type="STRING" id="1862672.BO225_03030"/>
<dbReference type="Proteomes" id="UP000186705">
    <property type="component" value="Unassembled WGS sequence"/>
</dbReference>
<dbReference type="Pfam" id="PF00072">
    <property type="entry name" value="Response_reg"/>
    <property type="match status" value="1"/>
</dbReference>
<keyword evidence="4" id="KW-0804">Transcription</keyword>
<dbReference type="PROSITE" id="PS50043">
    <property type="entry name" value="HTH_LUXR_2"/>
    <property type="match status" value="1"/>
</dbReference>
<reference evidence="8 9" key="1">
    <citation type="submission" date="2016-11" db="EMBL/GenBank/DDBJ databases">
        <title>Description of two novel members of the family Erysipelotrichaceae: Ileibacterium lipovorans gen. nov., sp. nov. and Dubosiella newyorkensis, gen. nov., sp. nov.</title>
        <authorList>
            <person name="Cox L.M."/>
            <person name="Sohn J."/>
            <person name="Tyrrell K.L."/>
            <person name="Citron D.M."/>
            <person name="Lawson P.A."/>
            <person name="Patel N.B."/>
            <person name="Iizumi T."/>
            <person name="Perez-Perez G.I."/>
            <person name="Goldstein E.J."/>
            <person name="Blaser M.J."/>
        </authorList>
    </citation>
    <scope>NUCLEOTIDE SEQUENCE [LARGE SCALE GENOMIC DNA]</scope>
    <source>
        <strain evidence="8 9">NYU-BL-A4</strain>
    </source>
</reference>
<dbReference type="GO" id="GO:0003677">
    <property type="term" value="F:DNA binding"/>
    <property type="evidence" value="ECO:0007669"/>
    <property type="project" value="UniProtKB-KW"/>
</dbReference>
<dbReference type="InterPro" id="IPR001789">
    <property type="entry name" value="Sig_transdc_resp-reg_receiver"/>
</dbReference>
<dbReference type="SUPFAM" id="SSF52172">
    <property type="entry name" value="CheY-like"/>
    <property type="match status" value="1"/>
</dbReference>